<feature type="transmembrane region" description="Helical" evidence="12">
    <location>
        <begin position="112"/>
        <end position="132"/>
    </location>
</feature>
<dbReference type="AlphaFoldDB" id="A0A2U3KNN9"/>
<keyword evidence="9 12" id="KW-1133">Transmembrane helix</keyword>
<keyword evidence="3" id="KW-0813">Transport</keyword>
<protein>
    <submittedName>
        <fullName evidence="13">Cytochrome bd quinol oxidase subunit 2 apoprotein</fullName>
        <ecNumber evidence="13">1.10.3.14</ecNumber>
    </submittedName>
</protein>
<dbReference type="GO" id="GO:0019646">
    <property type="term" value="P:aerobic electron transport chain"/>
    <property type="evidence" value="ECO:0007669"/>
    <property type="project" value="TreeGrafter"/>
</dbReference>
<dbReference type="GO" id="GO:0016682">
    <property type="term" value="F:oxidoreductase activity, acting on diphenols and related substances as donors, oxygen as acceptor"/>
    <property type="evidence" value="ECO:0007669"/>
    <property type="project" value="TreeGrafter"/>
</dbReference>
<name>A0A2U3KNN9_9BACT</name>
<feature type="transmembrane region" description="Helical" evidence="12">
    <location>
        <begin position="236"/>
        <end position="257"/>
    </location>
</feature>
<keyword evidence="7" id="KW-0479">Metal-binding</keyword>
<evidence type="ECO:0000256" key="6">
    <source>
        <dbReference type="ARBA" id="ARBA00022692"/>
    </source>
</evidence>
<dbReference type="GO" id="GO:0070069">
    <property type="term" value="C:cytochrome complex"/>
    <property type="evidence" value="ECO:0007669"/>
    <property type="project" value="TreeGrafter"/>
</dbReference>
<dbReference type="Proteomes" id="UP000238701">
    <property type="component" value="Unassembled WGS sequence"/>
</dbReference>
<evidence type="ECO:0000256" key="12">
    <source>
        <dbReference type="SAM" id="Phobius"/>
    </source>
</evidence>
<gene>
    <name evidence="13" type="primary">cydB</name>
    <name evidence="13" type="ORF">SBA1_350016</name>
</gene>
<dbReference type="PIRSF" id="PIRSF000267">
    <property type="entry name" value="Cyt_oxidse_sub2"/>
    <property type="match status" value="1"/>
</dbReference>
<dbReference type="Pfam" id="PF02322">
    <property type="entry name" value="Cyt_bd_oxida_II"/>
    <property type="match status" value="1"/>
</dbReference>
<reference evidence="14" key="1">
    <citation type="submission" date="2018-02" db="EMBL/GenBank/DDBJ databases">
        <authorList>
            <person name="Hausmann B."/>
        </authorList>
    </citation>
    <scope>NUCLEOTIDE SEQUENCE [LARGE SCALE GENOMIC DNA]</scope>
    <source>
        <strain evidence="14">Peat soil MAG SbA1</strain>
    </source>
</reference>
<dbReference type="GO" id="GO:0005886">
    <property type="term" value="C:plasma membrane"/>
    <property type="evidence" value="ECO:0007669"/>
    <property type="project" value="UniProtKB-SubCell"/>
</dbReference>
<evidence type="ECO:0000256" key="5">
    <source>
        <dbReference type="ARBA" id="ARBA00022617"/>
    </source>
</evidence>
<dbReference type="NCBIfam" id="TIGR00203">
    <property type="entry name" value="cydB"/>
    <property type="match status" value="1"/>
</dbReference>
<keyword evidence="11 12" id="KW-0472">Membrane</keyword>
<comment type="similarity">
    <text evidence="2">Belongs to the cytochrome ubiquinol oxidase subunit 2 family.</text>
</comment>
<dbReference type="PANTHER" id="PTHR43141">
    <property type="entry name" value="CYTOCHROME BD2 SUBUNIT II"/>
    <property type="match status" value="1"/>
</dbReference>
<keyword evidence="6 12" id="KW-0812">Transmembrane</keyword>
<evidence type="ECO:0000256" key="2">
    <source>
        <dbReference type="ARBA" id="ARBA00007543"/>
    </source>
</evidence>
<evidence type="ECO:0000256" key="10">
    <source>
        <dbReference type="ARBA" id="ARBA00023004"/>
    </source>
</evidence>
<evidence type="ECO:0000256" key="3">
    <source>
        <dbReference type="ARBA" id="ARBA00022448"/>
    </source>
</evidence>
<sequence length="346" mass="37963">METLWFMIVAVMVAAYVVLDGFDLGAGVIYLGVAKTAAERQAIMRAIGPVWDGNEVWLLAAGGTLYFAFPLLYASSFSGFYLPLMIVLWLLMLRGIGIELRAHMDNPVWRGFFDFVFCASSALLTIFFGAALGNVVRGVPLGEDHYFFEPLWTNFRVGSDNGILDWYTVLTGVIALVTLTAHGSLYVAIKTESDLNRHARAVAQWAWPFQLILTIVGLIATVSIRPGVLDNYKHHAVGFLIPVVVFGSLAVMMHAMLKRADKIAFVASAFYIVGMLVGAAFALYPVVLPASTGPARNLTIYNTAAGHYGLSVGFVWWILGMILALGYFVFLFRMFKGKVRMGGEGY</sequence>
<evidence type="ECO:0000313" key="14">
    <source>
        <dbReference type="Proteomes" id="UP000238701"/>
    </source>
</evidence>
<dbReference type="EMBL" id="OMOD01000128">
    <property type="protein sequence ID" value="SPF41278.1"/>
    <property type="molecule type" value="Genomic_DNA"/>
</dbReference>
<feature type="transmembrane region" description="Helical" evidence="12">
    <location>
        <begin position="54"/>
        <end position="74"/>
    </location>
</feature>
<feature type="transmembrane region" description="Helical" evidence="12">
    <location>
        <begin position="6"/>
        <end position="33"/>
    </location>
</feature>
<keyword evidence="5" id="KW-0349">Heme</keyword>
<keyword evidence="13" id="KW-0560">Oxidoreductase</keyword>
<evidence type="ECO:0000256" key="8">
    <source>
        <dbReference type="ARBA" id="ARBA00022982"/>
    </source>
</evidence>
<evidence type="ECO:0000256" key="11">
    <source>
        <dbReference type="ARBA" id="ARBA00023136"/>
    </source>
</evidence>
<accession>A0A2U3KNN9</accession>
<feature type="transmembrane region" description="Helical" evidence="12">
    <location>
        <begin position="308"/>
        <end position="332"/>
    </location>
</feature>
<keyword evidence="10" id="KW-0408">Iron</keyword>
<feature type="transmembrane region" description="Helical" evidence="12">
    <location>
        <begin position="166"/>
        <end position="189"/>
    </location>
</feature>
<organism evidence="13 14">
    <name type="scientific">Candidatus Sulfotelmatobacter kueseliae</name>
    <dbReference type="NCBI Taxonomy" id="2042962"/>
    <lineage>
        <taxon>Bacteria</taxon>
        <taxon>Pseudomonadati</taxon>
        <taxon>Acidobacteriota</taxon>
        <taxon>Terriglobia</taxon>
        <taxon>Terriglobales</taxon>
        <taxon>Candidatus Korobacteraceae</taxon>
        <taxon>Candidatus Sulfotelmatobacter</taxon>
    </lineage>
</organism>
<evidence type="ECO:0000256" key="1">
    <source>
        <dbReference type="ARBA" id="ARBA00004651"/>
    </source>
</evidence>
<dbReference type="PANTHER" id="PTHR43141:SF5">
    <property type="entry name" value="CYTOCHROME BD-I UBIQUINOL OXIDASE SUBUNIT 2"/>
    <property type="match status" value="1"/>
</dbReference>
<feature type="transmembrane region" description="Helical" evidence="12">
    <location>
        <begin position="264"/>
        <end position="288"/>
    </location>
</feature>
<dbReference type="GO" id="GO:0046872">
    <property type="term" value="F:metal ion binding"/>
    <property type="evidence" value="ECO:0007669"/>
    <property type="project" value="UniProtKB-KW"/>
</dbReference>
<dbReference type="EC" id="1.10.3.14" evidence="13"/>
<comment type="subcellular location">
    <subcellularLocation>
        <location evidence="1">Cell membrane</location>
        <topology evidence="1">Multi-pass membrane protein</topology>
    </subcellularLocation>
</comment>
<dbReference type="OrthoDB" id="9776710at2"/>
<feature type="transmembrane region" description="Helical" evidence="12">
    <location>
        <begin position="80"/>
        <end position="100"/>
    </location>
</feature>
<evidence type="ECO:0000313" key="13">
    <source>
        <dbReference type="EMBL" id="SPF41278.1"/>
    </source>
</evidence>
<dbReference type="InterPro" id="IPR003317">
    <property type="entry name" value="Cyt-d_oxidase_su2"/>
</dbReference>
<evidence type="ECO:0000256" key="7">
    <source>
        <dbReference type="ARBA" id="ARBA00022723"/>
    </source>
</evidence>
<dbReference type="GO" id="GO:0009055">
    <property type="term" value="F:electron transfer activity"/>
    <property type="evidence" value="ECO:0007669"/>
    <property type="project" value="TreeGrafter"/>
</dbReference>
<evidence type="ECO:0000256" key="4">
    <source>
        <dbReference type="ARBA" id="ARBA00022475"/>
    </source>
</evidence>
<keyword evidence="4" id="KW-1003">Cell membrane</keyword>
<evidence type="ECO:0000256" key="9">
    <source>
        <dbReference type="ARBA" id="ARBA00022989"/>
    </source>
</evidence>
<feature type="transmembrane region" description="Helical" evidence="12">
    <location>
        <begin position="201"/>
        <end position="224"/>
    </location>
</feature>
<proteinExistence type="inferred from homology"/>
<keyword evidence="8" id="KW-0249">Electron transport</keyword>